<dbReference type="AlphaFoldDB" id="A0A379A1T6"/>
<evidence type="ECO:0000313" key="7">
    <source>
        <dbReference type="Proteomes" id="UP000255000"/>
    </source>
</evidence>
<dbReference type="OrthoDB" id="9785929at2"/>
<dbReference type="GO" id="GO:0006307">
    <property type="term" value="P:DNA alkylation repair"/>
    <property type="evidence" value="ECO:0007669"/>
    <property type="project" value="TreeGrafter"/>
</dbReference>
<gene>
    <name evidence="6" type="primary">alkA</name>
    <name evidence="6" type="ORF">NCTC13350_04013</name>
</gene>
<evidence type="ECO:0000313" key="6">
    <source>
        <dbReference type="EMBL" id="SUB03030.1"/>
    </source>
</evidence>
<dbReference type="InterPro" id="IPR051912">
    <property type="entry name" value="Alkylbase_DNA_Glycosylase/TA"/>
</dbReference>
<evidence type="ECO:0000256" key="2">
    <source>
        <dbReference type="ARBA" id="ARBA00012000"/>
    </source>
</evidence>
<dbReference type="RefSeq" id="WP_019964386.1">
    <property type="nucleotide sequence ID" value="NZ_UGSK01000001.1"/>
</dbReference>
<dbReference type="SUPFAM" id="SSF48150">
    <property type="entry name" value="DNA-glycosylase"/>
    <property type="match status" value="1"/>
</dbReference>
<comment type="catalytic activity">
    <reaction evidence="1">
        <text>Hydrolysis of alkylated DNA, releasing 3-methyladenine, 3-methylguanine, 7-methylguanine and 7-methyladenine.</text>
        <dbReference type="EC" id="3.2.2.21"/>
    </reaction>
</comment>
<name>A0A379A1T6_9HYPH</name>
<dbReference type="GO" id="GO:0005737">
    <property type="term" value="C:cytoplasm"/>
    <property type="evidence" value="ECO:0007669"/>
    <property type="project" value="TreeGrafter"/>
</dbReference>
<reference evidence="6 7" key="1">
    <citation type="submission" date="2018-06" db="EMBL/GenBank/DDBJ databases">
        <authorList>
            <consortium name="Pathogen Informatics"/>
            <person name="Doyle S."/>
        </authorList>
    </citation>
    <scope>NUCLEOTIDE SEQUENCE [LARGE SCALE GENOMIC DNA]</scope>
    <source>
        <strain evidence="6 7">NCTC13350</strain>
    </source>
</reference>
<dbReference type="InterPro" id="IPR011257">
    <property type="entry name" value="DNA_glycosylase"/>
</dbReference>
<keyword evidence="6" id="KW-0378">Hydrolase</keyword>
<dbReference type="Pfam" id="PF00730">
    <property type="entry name" value="HhH-GPD"/>
    <property type="match status" value="1"/>
</dbReference>
<sequence length="217" mass="22939">MSVIIETPEHIAAGLAALAAADPRLPAVISFAGEVPLRRRPPSFAALVQIIISQQVSVASANAIGARLAALVDPLEAHVLLSHTEEALGGAGLSRPKIRAVRALADAVAGGLDLQALASVPADVAREELCQVKGIGRWTADIYLLFCAGHPDIFPSGDIALQNAVRDAFALPDRPSPRALDELAEAWAPWRGVAARLFWAWYKAAREGRDSQPSILI</sequence>
<dbReference type="PANTHER" id="PTHR43003:SF5">
    <property type="entry name" value="DNA-3-METHYLADENINE GLYCOSYLASE"/>
    <property type="match status" value="1"/>
</dbReference>
<feature type="domain" description="HhH-GPD" evidence="5">
    <location>
        <begin position="52"/>
        <end position="202"/>
    </location>
</feature>
<dbReference type="SMART" id="SM00478">
    <property type="entry name" value="ENDO3c"/>
    <property type="match status" value="1"/>
</dbReference>
<evidence type="ECO:0000256" key="3">
    <source>
        <dbReference type="ARBA" id="ARBA00022763"/>
    </source>
</evidence>
<proteinExistence type="predicted"/>
<evidence type="ECO:0000256" key="4">
    <source>
        <dbReference type="ARBA" id="ARBA00023204"/>
    </source>
</evidence>
<protein>
    <recommendedName>
        <fullName evidence="2">DNA-3-methyladenine glycosylase II</fullName>
        <ecNumber evidence="2">3.2.2.21</ecNumber>
    </recommendedName>
</protein>
<evidence type="ECO:0000256" key="1">
    <source>
        <dbReference type="ARBA" id="ARBA00000086"/>
    </source>
</evidence>
<organism evidence="6 7">
    <name type="scientific">Pannonibacter phragmitetus</name>
    <dbReference type="NCBI Taxonomy" id="121719"/>
    <lineage>
        <taxon>Bacteria</taxon>
        <taxon>Pseudomonadati</taxon>
        <taxon>Pseudomonadota</taxon>
        <taxon>Alphaproteobacteria</taxon>
        <taxon>Hyphomicrobiales</taxon>
        <taxon>Stappiaceae</taxon>
        <taxon>Pannonibacter</taxon>
    </lineage>
</organism>
<keyword evidence="3" id="KW-0227">DNA damage</keyword>
<dbReference type="GO" id="GO:0006285">
    <property type="term" value="P:base-excision repair, AP site formation"/>
    <property type="evidence" value="ECO:0007669"/>
    <property type="project" value="TreeGrafter"/>
</dbReference>
<dbReference type="GO" id="GO:0032993">
    <property type="term" value="C:protein-DNA complex"/>
    <property type="evidence" value="ECO:0007669"/>
    <property type="project" value="TreeGrafter"/>
</dbReference>
<dbReference type="GO" id="GO:0032131">
    <property type="term" value="F:alkylated DNA binding"/>
    <property type="evidence" value="ECO:0007669"/>
    <property type="project" value="TreeGrafter"/>
</dbReference>
<keyword evidence="4" id="KW-0234">DNA repair</keyword>
<dbReference type="EC" id="3.2.2.21" evidence="2"/>
<accession>A0A379A1T6</accession>
<dbReference type="GO" id="GO:0008725">
    <property type="term" value="F:DNA-3-methyladenine glycosylase activity"/>
    <property type="evidence" value="ECO:0007669"/>
    <property type="project" value="TreeGrafter"/>
</dbReference>
<dbReference type="Gene3D" id="1.10.1670.40">
    <property type="match status" value="1"/>
</dbReference>
<dbReference type="InterPro" id="IPR003265">
    <property type="entry name" value="HhH-GPD_domain"/>
</dbReference>
<dbReference type="PANTHER" id="PTHR43003">
    <property type="entry name" value="DNA-3-METHYLADENINE GLYCOSYLASE"/>
    <property type="match status" value="1"/>
</dbReference>
<keyword evidence="6" id="KW-0326">Glycosidase</keyword>
<dbReference type="EMBL" id="UGSK01000001">
    <property type="protein sequence ID" value="SUB03030.1"/>
    <property type="molecule type" value="Genomic_DNA"/>
</dbReference>
<evidence type="ECO:0000259" key="5">
    <source>
        <dbReference type="SMART" id="SM00478"/>
    </source>
</evidence>
<dbReference type="GO" id="GO:0043916">
    <property type="term" value="F:DNA-7-methylguanine glycosylase activity"/>
    <property type="evidence" value="ECO:0007669"/>
    <property type="project" value="TreeGrafter"/>
</dbReference>
<dbReference type="CDD" id="cd00056">
    <property type="entry name" value="ENDO3c"/>
    <property type="match status" value="1"/>
</dbReference>
<dbReference type="Proteomes" id="UP000255000">
    <property type="component" value="Unassembled WGS sequence"/>
</dbReference>
<dbReference type="Gene3D" id="1.10.340.30">
    <property type="entry name" value="Hypothetical protein, domain 2"/>
    <property type="match status" value="1"/>
</dbReference>